<dbReference type="InterPro" id="IPR006888">
    <property type="entry name" value="XLR/SYCP3/FAM9_dom"/>
</dbReference>
<name>A0A8C0NHJ5_CANLF</name>
<accession>A0A8C0NHJ5</accession>
<gene>
    <name evidence="4" type="primary">LOC119868547</name>
</gene>
<sequence length="476" mass="52284">MKVTSSGCRAGNAQPGPRGSTLGPQPSALGPQHSTDPRPAALDAPPWVLTQDPRPSPREPRTSTSLDPRISTLEPRPSTLDPRSSGPAGTGARRAGGPRGVSLARSRLPHAHWASPSAQRRSRAGEADWLLSVSREALRGAWSSPRRTCCGGRAGQLGGHTDTSEGGQTPLRMPPAGRKRLGRKAPAEPQRMAACDSGGGGSRELSGPEAAAAEGNNPVADKHGRKRSSPGPREEDVGNEIQEMLQGLGGGIIQALLAKRKMFEANAKASLKSTNEKMEQGWKIQKLRQNLHFKYSQQFLTLFQKWDTDMRKAQEQEAELAHMFQEQQKILQQARIVQNQRLEKLRNVYKEFLKSSQALDKDHEHLLTDEQSEVREEIVKFQNKIMREAVSSIHLILRPKEACEHWGICFAKMYASYPNNRRMSRISFLETAAVRAGNGSEVSSFPVVLMTLKNERTGSYVLLSMTLAALNHTVVV</sequence>
<evidence type="ECO:0000256" key="2">
    <source>
        <dbReference type="SAM" id="MobiDB-lite"/>
    </source>
</evidence>
<feature type="compositionally biased region" description="Low complexity" evidence="2">
    <location>
        <begin position="86"/>
        <end position="95"/>
    </location>
</feature>
<evidence type="ECO:0000313" key="4">
    <source>
        <dbReference type="Ensembl" id="ENSCAFP00030024788.1"/>
    </source>
</evidence>
<organism evidence="4 5">
    <name type="scientific">Canis lupus familiaris</name>
    <name type="common">Dog</name>
    <name type="synonym">Canis familiaris</name>
    <dbReference type="NCBI Taxonomy" id="9615"/>
    <lineage>
        <taxon>Eukaryota</taxon>
        <taxon>Metazoa</taxon>
        <taxon>Chordata</taxon>
        <taxon>Craniata</taxon>
        <taxon>Vertebrata</taxon>
        <taxon>Euteleostomi</taxon>
        <taxon>Mammalia</taxon>
        <taxon>Eutheria</taxon>
        <taxon>Laurasiatheria</taxon>
        <taxon>Carnivora</taxon>
        <taxon>Caniformia</taxon>
        <taxon>Canidae</taxon>
        <taxon>Canis</taxon>
    </lineage>
</organism>
<reference evidence="4" key="1">
    <citation type="submission" date="2019-03" db="EMBL/GenBank/DDBJ databases">
        <authorList>
            <person name="Warren W.C."/>
            <person name="Johnson G.S."/>
        </authorList>
    </citation>
    <scope>NUCLEOTIDE SEQUENCE [LARGE SCALE GENOMIC DNA]</scope>
    <source>
        <strain evidence="4">Basenji</strain>
    </source>
</reference>
<evidence type="ECO:0000256" key="1">
    <source>
        <dbReference type="ARBA" id="ARBA00010283"/>
    </source>
</evidence>
<dbReference type="AlphaFoldDB" id="A0A8C0NHJ5"/>
<proteinExistence type="inferred from homology"/>
<dbReference type="Proteomes" id="UP000694429">
    <property type="component" value="Chromosome X"/>
</dbReference>
<comment type="similarity">
    <text evidence="1">Belongs to the XLR/SYCP3 family.</text>
</comment>
<feature type="domain" description="XLR/SYCP3/FAM9" evidence="3">
    <location>
        <begin position="255"/>
        <end position="384"/>
    </location>
</feature>
<evidence type="ECO:0000259" key="3">
    <source>
        <dbReference type="Pfam" id="PF04803"/>
    </source>
</evidence>
<dbReference type="Ensembl" id="ENSCAFT00030028416.1">
    <property type="protein sequence ID" value="ENSCAFP00030024788.1"/>
    <property type="gene ID" value="ENSCAFG00030015428.1"/>
</dbReference>
<dbReference type="PANTHER" id="PTHR19368:SF18">
    <property type="entry name" value="XLR_SYCP3_FAM9 DOMAIN-CONTAINING PROTEIN"/>
    <property type="match status" value="1"/>
</dbReference>
<dbReference type="Pfam" id="PF04803">
    <property type="entry name" value="Cor1"/>
    <property type="match status" value="1"/>
</dbReference>
<evidence type="ECO:0000313" key="5">
    <source>
        <dbReference type="Proteomes" id="UP000694429"/>
    </source>
</evidence>
<dbReference type="InterPro" id="IPR051443">
    <property type="entry name" value="XLR/SYCP3"/>
</dbReference>
<reference evidence="4" key="2">
    <citation type="submission" date="2025-08" db="UniProtKB">
        <authorList>
            <consortium name="Ensembl"/>
        </authorList>
    </citation>
    <scope>IDENTIFICATION</scope>
</reference>
<feature type="region of interest" description="Disordered" evidence="2">
    <location>
        <begin position="141"/>
        <end position="236"/>
    </location>
</feature>
<protein>
    <recommendedName>
        <fullName evidence="3">XLR/SYCP3/FAM9 domain-containing protein</fullName>
    </recommendedName>
</protein>
<dbReference type="PANTHER" id="PTHR19368">
    <property type="entry name" value="XLR/SCP3/FAM9"/>
    <property type="match status" value="1"/>
</dbReference>
<feature type="region of interest" description="Disordered" evidence="2">
    <location>
        <begin position="1"/>
        <end position="126"/>
    </location>
</feature>